<dbReference type="Proteomes" id="UP001054889">
    <property type="component" value="Unassembled WGS sequence"/>
</dbReference>
<organism evidence="2 3">
    <name type="scientific">Eleusine coracana subsp. coracana</name>
    <dbReference type="NCBI Taxonomy" id="191504"/>
    <lineage>
        <taxon>Eukaryota</taxon>
        <taxon>Viridiplantae</taxon>
        <taxon>Streptophyta</taxon>
        <taxon>Embryophyta</taxon>
        <taxon>Tracheophyta</taxon>
        <taxon>Spermatophyta</taxon>
        <taxon>Magnoliopsida</taxon>
        <taxon>Liliopsida</taxon>
        <taxon>Poales</taxon>
        <taxon>Poaceae</taxon>
        <taxon>PACMAD clade</taxon>
        <taxon>Chloridoideae</taxon>
        <taxon>Cynodonteae</taxon>
        <taxon>Eleusininae</taxon>
        <taxon>Eleusine</taxon>
    </lineage>
</organism>
<evidence type="ECO:0000256" key="1">
    <source>
        <dbReference type="SAM" id="MobiDB-lite"/>
    </source>
</evidence>
<evidence type="ECO:0000313" key="2">
    <source>
        <dbReference type="EMBL" id="GJM94417.1"/>
    </source>
</evidence>
<comment type="caution">
    <text evidence="2">The sequence shown here is derived from an EMBL/GenBank/DDBJ whole genome shotgun (WGS) entry which is preliminary data.</text>
</comment>
<accession>A0AAV5C828</accession>
<evidence type="ECO:0000313" key="3">
    <source>
        <dbReference type="Proteomes" id="UP001054889"/>
    </source>
</evidence>
<feature type="region of interest" description="Disordered" evidence="1">
    <location>
        <begin position="1"/>
        <end position="39"/>
    </location>
</feature>
<reference evidence="2" key="2">
    <citation type="submission" date="2021-12" db="EMBL/GenBank/DDBJ databases">
        <title>Resequencing data analysis of finger millet.</title>
        <authorList>
            <person name="Hatakeyama M."/>
            <person name="Aluri S."/>
            <person name="Balachadran M.T."/>
            <person name="Sivarajan S.R."/>
            <person name="Poveda L."/>
            <person name="Shimizu-Inatsugi R."/>
            <person name="Schlapbach R."/>
            <person name="Sreeman S.M."/>
            <person name="Shimizu K.K."/>
        </authorList>
    </citation>
    <scope>NUCLEOTIDE SEQUENCE</scope>
</reference>
<reference evidence="2" key="1">
    <citation type="journal article" date="2018" name="DNA Res.">
        <title>Multiple hybrid de novo genome assembly of finger millet, an orphan allotetraploid crop.</title>
        <authorList>
            <person name="Hatakeyama M."/>
            <person name="Aluri S."/>
            <person name="Balachadran M.T."/>
            <person name="Sivarajan S.R."/>
            <person name="Patrignani A."/>
            <person name="Gruter S."/>
            <person name="Poveda L."/>
            <person name="Shimizu-Inatsugi R."/>
            <person name="Baeten J."/>
            <person name="Francoijs K.J."/>
            <person name="Nataraja K.N."/>
            <person name="Reddy Y.A.N."/>
            <person name="Phadnis S."/>
            <person name="Ravikumar R.L."/>
            <person name="Schlapbach R."/>
            <person name="Sreeman S.M."/>
            <person name="Shimizu K.K."/>
        </authorList>
    </citation>
    <scope>NUCLEOTIDE SEQUENCE</scope>
</reference>
<feature type="compositionally biased region" description="Polar residues" evidence="1">
    <location>
        <begin position="1"/>
        <end position="14"/>
    </location>
</feature>
<feature type="region of interest" description="Disordered" evidence="1">
    <location>
        <begin position="64"/>
        <end position="83"/>
    </location>
</feature>
<gene>
    <name evidence="2" type="primary">ga11058</name>
    <name evidence="2" type="ORF">PR202_ga11058</name>
</gene>
<proteinExistence type="predicted"/>
<dbReference type="AlphaFoldDB" id="A0AAV5C828"/>
<dbReference type="EMBL" id="BQKI01000005">
    <property type="protein sequence ID" value="GJM94417.1"/>
    <property type="molecule type" value="Genomic_DNA"/>
</dbReference>
<keyword evidence="3" id="KW-1185">Reference proteome</keyword>
<sequence>MEFLESNSRETTFVQEARDTDRRGRLLEKRGRGGCRRGGRFIPVDREGSAPALELRERNGTDMVWAGGDRSGRSWKAAAGDETGPSTLTTAWYTDSPHELGRVTEHESKPDTRGRARLYPVAPTLVARSPLHLRAAAAERDSIQIQASYRRDRASPPPPQVAALIVLLPLTSRALIPLISSLVVSSSS</sequence>
<name>A0AAV5C828_ELECO</name>
<feature type="compositionally biased region" description="Basic and acidic residues" evidence="1">
    <location>
        <begin position="16"/>
        <end position="31"/>
    </location>
</feature>
<protein>
    <submittedName>
        <fullName evidence="2">Uncharacterized protein</fullName>
    </submittedName>
</protein>